<dbReference type="GO" id="GO:0004497">
    <property type="term" value="F:monooxygenase activity"/>
    <property type="evidence" value="ECO:0007669"/>
    <property type="project" value="TreeGrafter"/>
</dbReference>
<dbReference type="OrthoDB" id="74360at2759"/>
<dbReference type="Proteomes" id="UP000320762">
    <property type="component" value="Unassembled WGS sequence"/>
</dbReference>
<name>A0A550CJ84_9AGAR</name>
<dbReference type="PANTHER" id="PTHR43539">
    <property type="entry name" value="FLAVIN-BINDING MONOOXYGENASE-LIKE PROTEIN (AFU_ORTHOLOGUE AFUA_4G09220)"/>
    <property type="match status" value="1"/>
</dbReference>
<dbReference type="AlphaFoldDB" id="A0A550CJ84"/>
<keyword evidence="3" id="KW-1185">Reference proteome</keyword>
<dbReference type="Pfam" id="PF13738">
    <property type="entry name" value="Pyr_redox_3"/>
    <property type="match status" value="1"/>
</dbReference>
<dbReference type="SUPFAM" id="SSF54427">
    <property type="entry name" value="NTF2-like"/>
    <property type="match status" value="1"/>
</dbReference>
<accession>A0A550CJ84</accession>
<comment type="caution">
    <text evidence="2">The sequence shown here is derived from an EMBL/GenBank/DDBJ whole genome shotgun (WGS) entry which is preliminary data.</text>
</comment>
<dbReference type="Gene3D" id="3.50.50.60">
    <property type="entry name" value="FAD/NAD(P)-binding domain"/>
    <property type="match status" value="1"/>
</dbReference>
<evidence type="ECO:0000313" key="2">
    <source>
        <dbReference type="EMBL" id="TRM64880.1"/>
    </source>
</evidence>
<proteinExistence type="predicted"/>
<evidence type="ECO:0000313" key="3">
    <source>
        <dbReference type="Proteomes" id="UP000320762"/>
    </source>
</evidence>
<reference evidence="2 3" key="1">
    <citation type="journal article" date="2019" name="New Phytol.">
        <title>Comparative genomics reveals unique wood-decay strategies and fruiting body development in the Schizophyllaceae.</title>
        <authorList>
            <person name="Almasi E."/>
            <person name="Sahu N."/>
            <person name="Krizsan K."/>
            <person name="Balint B."/>
            <person name="Kovacs G.M."/>
            <person name="Kiss B."/>
            <person name="Cseklye J."/>
            <person name="Drula E."/>
            <person name="Henrissat B."/>
            <person name="Nagy I."/>
            <person name="Chovatia M."/>
            <person name="Adam C."/>
            <person name="LaButti K."/>
            <person name="Lipzen A."/>
            <person name="Riley R."/>
            <person name="Grigoriev I.V."/>
            <person name="Nagy L.G."/>
        </authorList>
    </citation>
    <scope>NUCLEOTIDE SEQUENCE [LARGE SCALE GENOMIC DNA]</scope>
    <source>
        <strain evidence="2 3">NL-1724</strain>
    </source>
</reference>
<gene>
    <name evidence="2" type="ORF">BD626DRAFT_236885</name>
</gene>
<organism evidence="2 3">
    <name type="scientific">Schizophyllum amplum</name>
    <dbReference type="NCBI Taxonomy" id="97359"/>
    <lineage>
        <taxon>Eukaryota</taxon>
        <taxon>Fungi</taxon>
        <taxon>Dikarya</taxon>
        <taxon>Basidiomycota</taxon>
        <taxon>Agaricomycotina</taxon>
        <taxon>Agaricomycetes</taxon>
        <taxon>Agaricomycetidae</taxon>
        <taxon>Agaricales</taxon>
        <taxon>Schizophyllaceae</taxon>
        <taxon>Schizophyllum</taxon>
    </lineage>
</organism>
<dbReference type="STRING" id="97359.A0A550CJ84"/>
<evidence type="ECO:0000256" key="1">
    <source>
        <dbReference type="ARBA" id="ARBA00023002"/>
    </source>
</evidence>
<dbReference type="PANTHER" id="PTHR43539:SF68">
    <property type="entry name" value="FLAVIN-BINDING MONOOXYGENASE-LIKE PROTEIN (AFU_ORTHOLOGUE AFUA_4G09220)"/>
    <property type="match status" value="1"/>
</dbReference>
<dbReference type="EMBL" id="VDMD01000006">
    <property type="protein sequence ID" value="TRM64880.1"/>
    <property type="molecule type" value="Genomic_DNA"/>
</dbReference>
<dbReference type="InterPro" id="IPR050982">
    <property type="entry name" value="Auxin_biosynth/cation_transpt"/>
</dbReference>
<dbReference type="SUPFAM" id="SSF51905">
    <property type="entry name" value="FAD/NAD(P)-binding domain"/>
    <property type="match status" value="2"/>
</dbReference>
<dbReference type="GO" id="GO:0050660">
    <property type="term" value="F:flavin adenine dinucleotide binding"/>
    <property type="evidence" value="ECO:0007669"/>
    <property type="project" value="TreeGrafter"/>
</dbReference>
<protein>
    <recommendedName>
        <fullName evidence="4">FAD/NAD(P)-binding domain-containing protein</fullName>
    </recommendedName>
</protein>
<dbReference type="InterPro" id="IPR036188">
    <property type="entry name" value="FAD/NAD-bd_sf"/>
</dbReference>
<keyword evidence="1" id="KW-0560">Oxidoreductase</keyword>
<evidence type="ECO:0008006" key="4">
    <source>
        <dbReference type="Google" id="ProtNLM"/>
    </source>
</evidence>
<sequence>MTMEYPPTELPTFQNLGVTDAPAVADVDAPAVAQEWLTSLASALEAKDAAAAASLFVEGAYWRDLLAFTWDLRTFRGPRAIKAFLSDTLGQAQPKSFTLTPGTAAAQAPFPDILWLIALFTLETASGPTTGVLRLVPTPDGSWKAHGVLTSLEGLAGRPERIGPLREQSEQPAYHEQPTLENANPTVLIVGGGHSGLDVAARLRANGVDSLVLEKNARVGDNWRGRYESLVLHDPVWYDHLPYLPFPPTWPVHTRAAKLGDWLEFYANALDLDVLTGTTVVRAQHNESAGNWTVTARRNADGKERTFTIKHLILAVGLGEGWSKIPEYKGLSNFGGKVLHSYKHRTAEDYKGKKVLVIGACTAAHDISAECVRKGLDVTMYQRSPTYVLTVKTVKEAFMAGLYEEGGPPTEVSDLLGASFPFPMQGELGERSVLHFAELDKDTLSGLAKVGFRTNKGYMDRGILWSLLEAGGGYYIDTGASQMVIDGKIKLKSGPPAKPLAGGEGVKLSHFTRDAAVFDDGSEIKADVVIFATGLGSVHDAVKQICDPKTAARVKKIWNLDAEGEINGVFRDGDVEGLYVMMGNLAVCRLYSKYVGLQIAAKEAGVYGKPYRVGKA</sequence>
<dbReference type="Gene3D" id="3.10.450.50">
    <property type="match status" value="1"/>
</dbReference>
<dbReference type="InterPro" id="IPR032710">
    <property type="entry name" value="NTF2-like_dom_sf"/>
</dbReference>